<evidence type="ECO:0000313" key="1">
    <source>
        <dbReference type="EMBL" id="RTE52983.1"/>
    </source>
</evidence>
<dbReference type="AlphaFoldDB" id="A0A430K1H2"/>
<dbReference type="RefSeq" id="WP_202911976.1">
    <property type="nucleotide sequence ID" value="NZ_RQPJ01000009.1"/>
</dbReference>
<feature type="non-terminal residue" evidence="1">
    <location>
        <position position="630"/>
    </location>
</feature>
<dbReference type="Pfam" id="PF13573">
    <property type="entry name" value="SprB"/>
    <property type="match status" value="3"/>
</dbReference>
<comment type="caution">
    <text evidence="1">The sequence shown here is derived from an EMBL/GenBank/DDBJ whole genome shotgun (WGS) entry which is preliminary data.</text>
</comment>
<keyword evidence="2" id="KW-1185">Reference proteome</keyword>
<dbReference type="Gene3D" id="2.60.40.740">
    <property type="match status" value="1"/>
</dbReference>
<organism evidence="1 2">
    <name type="scientific">Arenibacter aquaticus</name>
    <dbReference type="NCBI Taxonomy" id="2489054"/>
    <lineage>
        <taxon>Bacteria</taxon>
        <taxon>Pseudomonadati</taxon>
        <taxon>Bacteroidota</taxon>
        <taxon>Flavobacteriia</taxon>
        <taxon>Flavobacteriales</taxon>
        <taxon>Flavobacteriaceae</taxon>
        <taxon>Arenibacter</taxon>
    </lineage>
</organism>
<evidence type="ECO:0008006" key="3">
    <source>
        <dbReference type="Google" id="ProtNLM"/>
    </source>
</evidence>
<proteinExistence type="predicted"/>
<dbReference type="EMBL" id="RQPJ01000009">
    <property type="protein sequence ID" value="RTE52983.1"/>
    <property type="molecule type" value="Genomic_DNA"/>
</dbReference>
<protein>
    <recommendedName>
        <fullName evidence="3">Adhesin</fullName>
    </recommendedName>
</protein>
<dbReference type="InterPro" id="IPR025667">
    <property type="entry name" value="SprB_repeat"/>
</dbReference>
<gene>
    <name evidence="1" type="ORF">EHW67_13370</name>
</gene>
<feature type="non-terminal residue" evidence="1">
    <location>
        <position position="1"/>
    </location>
</feature>
<accession>A0A430K1H2</accession>
<sequence>GTAPVPTDYTASASAVLDPGTNLNWDVWVKDAMDCTHMIDVIIVEDPMPTVSLPAYADDQCSSMGDEYNFTATATGVAPLQFSIGNGFQTSGTFTVSEAGTYTVTVRDANGCTITDTIDILPPLSASAVATAQPSCAANDGVITITASGGAGAGNYEYDLLDASNNSMTGGTRQASNVFNGMAPGNYTAMVYDTSGSACDAQVPVSLEMATPVVFTYSKEDVSCNGGADGSIEILLDASNDNPPYTFTLDDGTNPPTTQNNTMFTGLSQGTYNITVNSDRGCSDIQSITIDEPQALTANITNVTDFACNMDNGVETASIEITITTGTGTPNYSFSVNGSAYQPTAGEVFTYTVTTAGNYDISIKDNNGCTFTLPTQTINPLPTITDVSVTQQTAISCANEEEVLLTVSGGSGDFTFELLPVGSPNGTQTSVAGNTATYQLSQVGDYTFRVTDNVTGCYFTTAPYTVAPYDLIEVTATAITPVSCYGDNDGVMEINVTDYTGNYSFEVFNSDGTTTSITNTGVAPGVLSIPGLSAGNFYVVLTATDAPFCPATSNTITIGSPDAMLNLVETNNINANCNIGAQVTVNATGGNGGYTYAFVQDGTAPVPTDYTASASAVLDPGTNLNWDVWV</sequence>
<dbReference type="Proteomes" id="UP000267585">
    <property type="component" value="Unassembled WGS sequence"/>
</dbReference>
<reference evidence="1 2" key="1">
    <citation type="submission" date="2018-11" db="EMBL/GenBank/DDBJ databases">
        <title>Arenibacter aquaticus sp.nov., a marine bacterium isolated from surface seawater in the South China Sea.</title>
        <authorList>
            <person name="Guo J."/>
            <person name="Sun J."/>
        </authorList>
    </citation>
    <scope>NUCLEOTIDE SEQUENCE [LARGE SCALE GENOMIC DNA]</scope>
    <source>
        <strain evidence="1 2">GUO666</strain>
    </source>
</reference>
<evidence type="ECO:0000313" key="2">
    <source>
        <dbReference type="Proteomes" id="UP000267585"/>
    </source>
</evidence>
<name>A0A430K1H2_9FLAO</name>